<reference evidence="1 2" key="1">
    <citation type="submission" date="2024-04" db="EMBL/GenBank/DDBJ databases">
        <title>Tritrichomonas musculus Genome.</title>
        <authorList>
            <person name="Alves-Ferreira E."/>
            <person name="Grigg M."/>
            <person name="Lorenzi H."/>
            <person name="Galac M."/>
        </authorList>
    </citation>
    <scope>NUCLEOTIDE SEQUENCE [LARGE SCALE GENOMIC DNA]</scope>
    <source>
        <strain evidence="1 2">EAF2021</strain>
    </source>
</reference>
<name>A0ABR2LAU8_9EUKA</name>
<keyword evidence="2" id="KW-1185">Reference proteome</keyword>
<dbReference type="Proteomes" id="UP001470230">
    <property type="component" value="Unassembled WGS sequence"/>
</dbReference>
<dbReference type="SUPFAM" id="SSF50044">
    <property type="entry name" value="SH3-domain"/>
    <property type="match status" value="1"/>
</dbReference>
<accession>A0ABR2LAU8</accession>
<dbReference type="InterPro" id="IPR036028">
    <property type="entry name" value="SH3-like_dom_sf"/>
</dbReference>
<proteinExistence type="predicted"/>
<gene>
    <name evidence="1" type="ORF">M9Y10_002459</name>
</gene>
<dbReference type="SUPFAM" id="SSF103657">
    <property type="entry name" value="BAR/IMD domain-like"/>
    <property type="match status" value="1"/>
</dbReference>
<sequence length="416" mass="46469">MDSYIKNIKKSYQAVSAENLIIQNFLERFKGLLEKFNSEARKNSLNLSPITDSNNNTNISSPGVPGYYKDSLVAIDSTFSHLSVNVCDVATKSYDQVNELIENMKTHGNMDFDTALNKLKKSGEALLSAVESRLKKNTHNDTTKKIDSHLSKMQKGKSNDKNITKLNGLYQEAIVERTSLAATRNEIIDAARAPLKDCLEAIEVIKDLIVERDNFLMKLLEDIGIRYVEVVSGIQNDIANLTTAIKSFNFNQDMDQYCKSKKLARYNIDIPDFEVYECDFDDDETTLPQEVISDFPIGIADVVLSFSAALPPEMSCIEGKKILLMEPPADDWCCVMNPITRELGFVPSYCLNQTSFSLGIVLEDKASLISNAEGIKVKVGDFLGILEDNVNDKYYKVENAFGEQGKVPKDLLGVVF</sequence>
<comment type="caution">
    <text evidence="1">The sequence shown here is derived from an EMBL/GenBank/DDBJ whole genome shotgun (WGS) entry which is preliminary data.</text>
</comment>
<evidence type="ECO:0000313" key="2">
    <source>
        <dbReference type="Proteomes" id="UP001470230"/>
    </source>
</evidence>
<evidence type="ECO:0000313" key="1">
    <source>
        <dbReference type="EMBL" id="KAK8900136.1"/>
    </source>
</evidence>
<dbReference type="EMBL" id="JAPFFF010000001">
    <property type="protein sequence ID" value="KAK8900136.1"/>
    <property type="molecule type" value="Genomic_DNA"/>
</dbReference>
<protein>
    <recommendedName>
        <fullName evidence="3">SH3 domain-containing protein</fullName>
    </recommendedName>
</protein>
<evidence type="ECO:0008006" key="3">
    <source>
        <dbReference type="Google" id="ProtNLM"/>
    </source>
</evidence>
<organism evidence="1 2">
    <name type="scientific">Tritrichomonas musculus</name>
    <dbReference type="NCBI Taxonomy" id="1915356"/>
    <lineage>
        <taxon>Eukaryota</taxon>
        <taxon>Metamonada</taxon>
        <taxon>Parabasalia</taxon>
        <taxon>Tritrichomonadida</taxon>
        <taxon>Tritrichomonadidae</taxon>
        <taxon>Tritrichomonas</taxon>
    </lineage>
</organism>
<dbReference type="InterPro" id="IPR027267">
    <property type="entry name" value="AH/BAR_dom_sf"/>
</dbReference>